<feature type="region of interest" description="Disordered" evidence="1">
    <location>
        <begin position="524"/>
        <end position="547"/>
    </location>
</feature>
<dbReference type="SMART" id="SM00563">
    <property type="entry name" value="PlsC"/>
    <property type="match status" value="1"/>
</dbReference>
<dbReference type="InterPro" id="IPR052744">
    <property type="entry name" value="GPAT/DAPAT"/>
</dbReference>
<dbReference type="CDD" id="cd07992">
    <property type="entry name" value="LPLAT_AAK14816-like"/>
    <property type="match status" value="1"/>
</dbReference>
<dbReference type="SUPFAM" id="SSF69593">
    <property type="entry name" value="Glycerol-3-phosphate (1)-acyltransferase"/>
    <property type="match status" value="1"/>
</dbReference>
<dbReference type="PANTHER" id="PTHR31605:SF0">
    <property type="entry name" value="GLYCEROL-3-PHOSPHATE O-ACYLTRANSFERASE 1"/>
    <property type="match status" value="1"/>
</dbReference>
<feature type="transmembrane region" description="Helical" evidence="2">
    <location>
        <begin position="341"/>
        <end position="362"/>
    </location>
</feature>
<dbReference type="GO" id="GO:0016287">
    <property type="term" value="F:glycerone-phosphate O-acyltransferase activity"/>
    <property type="evidence" value="ECO:0007669"/>
    <property type="project" value="TreeGrafter"/>
</dbReference>
<feature type="transmembrane region" description="Helical" evidence="2">
    <location>
        <begin position="299"/>
        <end position="320"/>
    </location>
</feature>
<comment type="caution">
    <text evidence="4">The sequence shown here is derived from an EMBL/GenBank/DDBJ whole genome shotgun (WGS) entry which is preliminary data.</text>
</comment>
<evidence type="ECO:0000256" key="1">
    <source>
        <dbReference type="SAM" id="MobiDB-lite"/>
    </source>
</evidence>
<dbReference type="AlphaFoldDB" id="A0A4Y7TVH5"/>
<feature type="domain" description="Phospholipid/glycerol acyltransferase" evidence="3">
    <location>
        <begin position="16"/>
        <end position="139"/>
    </location>
</feature>
<keyword evidence="5" id="KW-1185">Reference proteome</keyword>
<dbReference type="STRING" id="71717.A0A4Y7TVH5"/>
<feature type="compositionally biased region" description="Basic and acidic residues" evidence="1">
    <location>
        <begin position="437"/>
        <end position="446"/>
    </location>
</feature>
<gene>
    <name evidence="4" type="ORF">FA13DRAFT_1657089</name>
</gene>
<evidence type="ECO:0000259" key="3">
    <source>
        <dbReference type="SMART" id="SM00563"/>
    </source>
</evidence>
<reference evidence="4 5" key="1">
    <citation type="journal article" date="2019" name="Nat. Ecol. Evol.">
        <title>Megaphylogeny resolves global patterns of mushroom evolution.</title>
        <authorList>
            <person name="Varga T."/>
            <person name="Krizsan K."/>
            <person name="Foldi C."/>
            <person name="Dima B."/>
            <person name="Sanchez-Garcia M."/>
            <person name="Sanchez-Ramirez S."/>
            <person name="Szollosi G.J."/>
            <person name="Szarkandi J.G."/>
            <person name="Papp V."/>
            <person name="Albert L."/>
            <person name="Andreopoulos W."/>
            <person name="Angelini C."/>
            <person name="Antonin V."/>
            <person name="Barry K.W."/>
            <person name="Bougher N.L."/>
            <person name="Buchanan P."/>
            <person name="Buyck B."/>
            <person name="Bense V."/>
            <person name="Catcheside P."/>
            <person name="Chovatia M."/>
            <person name="Cooper J."/>
            <person name="Damon W."/>
            <person name="Desjardin D."/>
            <person name="Finy P."/>
            <person name="Geml J."/>
            <person name="Haridas S."/>
            <person name="Hughes K."/>
            <person name="Justo A."/>
            <person name="Karasinski D."/>
            <person name="Kautmanova I."/>
            <person name="Kiss B."/>
            <person name="Kocsube S."/>
            <person name="Kotiranta H."/>
            <person name="LaButti K.M."/>
            <person name="Lechner B.E."/>
            <person name="Liimatainen K."/>
            <person name="Lipzen A."/>
            <person name="Lukacs Z."/>
            <person name="Mihaltcheva S."/>
            <person name="Morgado L.N."/>
            <person name="Niskanen T."/>
            <person name="Noordeloos M.E."/>
            <person name="Ohm R.A."/>
            <person name="Ortiz-Santana B."/>
            <person name="Ovrebo C."/>
            <person name="Racz N."/>
            <person name="Riley R."/>
            <person name="Savchenko A."/>
            <person name="Shiryaev A."/>
            <person name="Soop K."/>
            <person name="Spirin V."/>
            <person name="Szebenyi C."/>
            <person name="Tomsovsky M."/>
            <person name="Tulloss R.E."/>
            <person name="Uehling J."/>
            <person name="Grigoriev I.V."/>
            <person name="Vagvolgyi C."/>
            <person name="Papp T."/>
            <person name="Martin F.M."/>
            <person name="Miettinen O."/>
            <person name="Hibbett D.S."/>
            <person name="Nagy L.G."/>
        </authorList>
    </citation>
    <scope>NUCLEOTIDE SEQUENCE [LARGE SCALE GENOMIC DNA]</scope>
    <source>
        <strain evidence="4 5">FP101781</strain>
    </source>
</reference>
<keyword evidence="2" id="KW-0812">Transmembrane</keyword>
<dbReference type="InterPro" id="IPR002123">
    <property type="entry name" value="Plipid/glycerol_acylTrfase"/>
</dbReference>
<feature type="region of interest" description="Disordered" evidence="1">
    <location>
        <begin position="585"/>
        <end position="609"/>
    </location>
</feature>
<protein>
    <recommendedName>
        <fullName evidence="3">Phospholipid/glycerol acyltransferase domain-containing protein</fullName>
    </recommendedName>
</protein>
<dbReference type="Proteomes" id="UP000298030">
    <property type="component" value="Unassembled WGS sequence"/>
</dbReference>
<feature type="compositionally biased region" description="Basic residues" evidence="1">
    <location>
        <begin position="471"/>
        <end position="480"/>
    </location>
</feature>
<dbReference type="GO" id="GO:0004366">
    <property type="term" value="F:glycerol-3-phosphate O-acyltransferase activity"/>
    <property type="evidence" value="ECO:0007669"/>
    <property type="project" value="TreeGrafter"/>
</dbReference>
<dbReference type="Pfam" id="PF01553">
    <property type="entry name" value="Acyltransferase"/>
    <property type="match status" value="1"/>
</dbReference>
<feature type="region of interest" description="Disordered" evidence="1">
    <location>
        <begin position="431"/>
        <end position="480"/>
    </location>
</feature>
<dbReference type="PANTHER" id="PTHR31605">
    <property type="entry name" value="GLYCEROL-3-PHOSPHATE O-ACYLTRANSFERASE 1"/>
    <property type="match status" value="1"/>
</dbReference>
<organism evidence="4 5">
    <name type="scientific">Coprinellus micaceus</name>
    <name type="common">Glistening ink-cap mushroom</name>
    <name type="synonym">Coprinus micaceus</name>
    <dbReference type="NCBI Taxonomy" id="71717"/>
    <lineage>
        <taxon>Eukaryota</taxon>
        <taxon>Fungi</taxon>
        <taxon>Dikarya</taxon>
        <taxon>Basidiomycota</taxon>
        <taxon>Agaricomycotina</taxon>
        <taxon>Agaricomycetes</taxon>
        <taxon>Agaricomycetidae</taxon>
        <taxon>Agaricales</taxon>
        <taxon>Agaricineae</taxon>
        <taxon>Psathyrellaceae</taxon>
        <taxon>Coprinellus</taxon>
    </lineage>
</organism>
<accession>A0A4Y7TVH5</accession>
<sequence length="609" mass="68101">MGRLTANTVSRTATHHNMMLDPAILSVAFPHQRILNYWSKASLFGHPVVAWILYSSGNIPVDRKSKDRQKLFKGTFEALEKGKAVALFPEGTSYTEPRIMQVKDGAAWAALEYLKYKQAHPELADQPDVKIVPAAIVYTNKSKYRSAVVLEFGKAISMDEYKQQFLSEEDGASRAAVKRLSRTIETELVEATINAPDWDTLYAARMARDLLWEGEKAINLDDFVVVSQTLVDLFTNTDIVPNFRNIRRQLLSYYSLLQSSHLTNDVLSSLPLPQTLDPNTPATVPSRLYTLLILIRDSLAALIGLPFFFLPLIIHTPVYIMGRIGARLVEEEEETQAQNKITLGILSSLLIYSCTFFFLWAMFWYTPIGALLSASLVYLFAVYHTQMIDGNYERAKRFVATWRVLVGVWTPKRWDLSLGALPQFMTPKVPPPNQWIDRSRVPKSDAEDSTPPRPSSLTDLQLQKEPPVRTRSARRPPSRRLVRHVLRARVEAVNAIASLFDQLGQAGGSAKSTMRSSPHLAEAFGGSVAPQRVADGSNESGGSSDSYEGYRAVKEVVAFLRQKGAKIPTLRHGRLEGNWAAALSSEGEDNYTTTDEKEDLVWVPPSDSN</sequence>
<dbReference type="OrthoDB" id="1044435at2759"/>
<name>A0A4Y7TVH5_COPMI</name>
<feature type="transmembrane region" description="Helical" evidence="2">
    <location>
        <begin position="368"/>
        <end position="388"/>
    </location>
</feature>
<keyword evidence="2" id="KW-0472">Membrane</keyword>
<dbReference type="EMBL" id="QPFP01000003">
    <property type="protein sequence ID" value="TEB38163.1"/>
    <property type="molecule type" value="Genomic_DNA"/>
</dbReference>
<keyword evidence="2" id="KW-1133">Transmembrane helix</keyword>
<evidence type="ECO:0000313" key="5">
    <source>
        <dbReference type="Proteomes" id="UP000298030"/>
    </source>
</evidence>
<evidence type="ECO:0000256" key="2">
    <source>
        <dbReference type="SAM" id="Phobius"/>
    </source>
</evidence>
<dbReference type="GO" id="GO:0008654">
    <property type="term" value="P:phospholipid biosynthetic process"/>
    <property type="evidence" value="ECO:0007669"/>
    <property type="project" value="TreeGrafter"/>
</dbReference>
<proteinExistence type="predicted"/>
<feature type="compositionally biased region" description="Low complexity" evidence="1">
    <location>
        <begin position="535"/>
        <end position="547"/>
    </location>
</feature>
<evidence type="ECO:0000313" key="4">
    <source>
        <dbReference type="EMBL" id="TEB38163.1"/>
    </source>
</evidence>